<accession>A0A3D8LFL9</accession>
<dbReference type="Proteomes" id="UP000256708">
    <property type="component" value="Unassembled WGS sequence"/>
</dbReference>
<feature type="signal peptide" evidence="1">
    <location>
        <begin position="1"/>
        <end position="20"/>
    </location>
</feature>
<proteinExistence type="predicted"/>
<evidence type="ECO:0000256" key="1">
    <source>
        <dbReference type="SAM" id="SignalP"/>
    </source>
</evidence>
<evidence type="ECO:0008006" key="4">
    <source>
        <dbReference type="Google" id="ProtNLM"/>
    </source>
</evidence>
<organism evidence="2 3">
    <name type="scientific">Pontibacter diazotrophicus</name>
    <dbReference type="NCBI Taxonomy" id="1400979"/>
    <lineage>
        <taxon>Bacteria</taxon>
        <taxon>Pseudomonadati</taxon>
        <taxon>Bacteroidota</taxon>
        <taxon>Cytophagia</taxon>
        <taxon>Cytophagales</taxon>
        <taxon>Hymenobacteraceae</taxon>
        <taxon>Pontibacter</taxon>
    </lineage>
</organism>
<evidence type="ECO:0000313" key="3">
    <source>
        <dbReference type="Proteomes" id="UP000256708"/>
    </source>
</evidence>
<dbReference type="PROSITE" id="PS51257">
    <property type="entry name" value="PROKAR_LIPOPROTEIN"/>
    <property type="match status" value="1"/>
</dbReference>
<dbReference type="AlphaFoldDB" id="A0A3D8LFL9"/>
<name>A0A3D8LFL9_9BACT</name>
<sequence>MKFKTMLASMAAVCMLTACEDLFEDGSLQPDGSVPSLKVNSPTKNPTVTAAQGLQVYVTVVDKDKVNNIDFAVLGAGGEKPLIDFSKKPNKSVVEFDTLVSLKGIVPGDYTLKISAKDMRTNLTEQEVKFTVE</sequence>
<dbReference type="EMBL" id="QRGR01000005">
    <property type="protein sequence ID" value="RDV16197.1"/>
    <property type="molecule type" value="Genomic_DNA"/>
</dbReference>
<protein>
    <recommendedName>
        <fullName evidence="4">DUF4625 domain-containing protein</fullName>
    </recommendedName>
</protein>
<keyword evidence="1" id="KW-0732">Signal</keyword>
<dbReference type="Gene3D" id="2.60.40.10">
    <property type="entry name" value="Immunoglobulins"/>
    <property type="match status" value="1"/>
</dbReference>
<evidence type="ECO:0000313" key="2">
    <source>
        <dbReference type="EMBL" id="RDV16197.1"/>
    </source>
</evidence>
<feature type="chain" id="PRO_5017545186" description="DUF4625 domain-containing protein" evidence="1">
    <location>
        <begin position="21"/>
        <end position="133"/>
    </location>
</feature>
<dbReference type="InterPro" id="IPR013783">
    <property type="entry name" value="Ig-like_fold"/>
</dbReference>
<keyword evidence="3" id="KW-1185">Reference proteome</keyword>
<reference evidence="3" key="1">
    <citation type="submission" date="2018-08" db="EMBL/GenBank/DDBJ databases">
        <authorList>
            <person name="Liu Z.-W."/>
            <person name="Du Z.-J."/>
        </authorList>
    </citation>
    <scope>NUCLEOTIDE SEQUENCE [LARGE SCALE GENOMIC DNA]</scope>
    <source>
        <strain evidence="3">H4X</strain>
    </source>
</reference>
<dbReference type="RefSeq" id="WP_115564607.1">
    <property type="nucleotide sequence ID" value="NZ_QRGR01000005.1"/>
</dbReference>
<comment type="caution">
    <text evidence="2">The sequence shown here is derived from an EMBL/GenBank/DDBJ whole genome shotgun (WGS) entry which is preliminary data.</text>
</comment>
<dbReference type="OrthoDB" id="852500at2"/>
<gene>
    <name evidence="2" type="ORF">DXT99_05885</name>
</gene>